<dbReference type="GO" id="GO:0003700">
    <property type="term" value="F:DNA-binding transcription factor activity"/>
    <property type="evidence" value="ECO:0007669"/>
    <property type="project" value="InterPro"/>
</dbReference>
<sequence length="231" mass="27536">MRKVINIVKENLDFNSSKTLKESVYEAFRKSIVLGFIPAGTRINENECSELLNLSRTPIRYAMNQLTSENLVTRVPKIGIIVKGISIKDAHEIYEIRKWLDTLASIKAMERMTEEDFDDMKKIIDEAYYYDELEEIDKVIKNFKQFNDFIYRKSDMKRLTAIVNQFKAYFKYFREISLLSDKRRKEAIFEHSMIYRGMKNRDINQITLITHEHLQHSQEFVISEMEKNHIE</sequence>
<dbReference type="GO" id="GO:0003677">
    <property type="term" value="F:DNA binding"/>
    <property type="evidence" value="ECO:0007669"/>
    <property type="project" value="UniProtKB-KW"/>
</dbReference>
<keyword evidence="3" id="KW-0804">Transcription</keyword>
<dbReference type="SUPFAM" id="SSF48008">
    <property type="entry name" value="GntR ligand-binding domain-like"/>
    <property type="match status" value="1"/>
</dbReference>
<dbReference type="InterPro" id="IPR036390">
    <property type="entry name" value="WH_DNA-bd_sf"/>
</dbReference>
<dbReference type="PANTHER" id="PTHR43537">
    <property type="entry name" value="TRANSCRIPTIONAL REGULATOR, GNTR FAMILY"/>
    <property type="match status" value="1"/>
</dbReference>
<dbReference type="SUPFAM" id="SSF46785">
    <property type="entry name" value="Winged helix' DNA-binding domain"/>
    <property type="match status" value="1"/>
</dbReference>
<dbReference type="SMART" id="SM00895">
    <property type="entry name" value="FCD"/>
    <property type="match status" value="1"/>
</dbReference>
<dbReference type="Proteomes" id="UP000297454">
    <property type="component" value="Unassembled WGS sequence"/>
</dbReference>
<dbReference type="Pfam" id="PF07729">
    <property type="entry name" value="FCD"/>
    <property type="match status" value="1"/>
</dbReference>
<reference evidence="5 6" key="1">
    <citation type="submission" date="2019-01" db="EMBL/GenBank/DDBJ databases">
        <title>Draft Genome Sequences of Helcococcus ovis Strains Isolated from the Uterus and Vagina of Dairy Cows with Metritis.</title>
        <authorList>
            <person name="Cunha F."/>
            <person name="Jeon S.J."/>
            <person name="Kutzer P."/>
            <person name="Galvao K.N."/>
        </authorList>
    </citation>
    <scope>NUCLEOTIDE SEQUENCE [LARGE SCALE GENOMIC DNA]</scope>
    <source>
        <strain evidence="5 6">KG-37</strain>
    </source>
</reference>
<evidence type="ECO:0000256" key="3">
    <source>
        <dbReference type="ARBA" id="ARBA00023163"/>
    </source>
</evidence>
<keyword evidence="1" id="KW-0805">Transcription regulation</keyword>
<dbReference type="Pfam" id="PF00392">
    <property type="entry name" value="GntR"/>
    <property type="match status" value="1"/>
</dbReference>
<protein>
    <submittedName>
        <fullName evidence="5">GntR family transcriptional regulator</fullName>
    </submittedName>
</protein>
<evidence type="ECO:0000256" key="2">
    <source>
        <dbReference type="ARBA" id="ARBA00023125"/>
    </source>
</evidence>
<gene>
    <name evidence="5" type="ORF">EQF91_00495</name>
</gene>
<evidence type="ECO:0000259" key="4">
    <source>
        <dbReference type="PROSITE" id="PS50949"/>
    </source>
</evidence>
<evidence type="ECO:0000256" key="1">
    <source>
        <dbReference type="ARBA" id="ARBA00023015"/>
    </source>
</evidence>
<keyword evidence="6" id="KW-1185">Reference proteome</keyword>
<dbReference type="AlphaFoldDB" id="A0A4R9C395"/>
<dbReference type="CDD" id="cd07377">
    <property type="entry name" value="WHTH_GntR"/>
    <property type="match status" value="1"/>
</dbReference>
<dbReference type="PANTHER" id="PTHR43537:SF24">
    <property type="entry name" value="GLUCONATE OPERON TRANSCRIPTIONAL REPRESSOR"/>
    <property type="match status" value="1"/>
</dbReference>
<dbReference type="PROSITE" id="PS50949">
    <property type="entry name" value="HTH_GNTR"/>
    <property type="match status" value="1"/>
</dbReference>
<dbReference type="RefSeq" id="WP_134744063.1">
    <property type="nucleotide sequence ID" value="NZ_CP119762.1"/>
</dbReference>
<keyword evidence="2" id="KW-0238">DNA-binding</keyword>
<evidence type="ECO:0000313" key="6">
    <source>
        <dbReference type="Proteomes" id="UP000297454"/>
    </source>
</evidence>
<organism evidence="5 6">
    <name type="scientific">Helcococcus ovis</name>
    <dbReference type="NCBI Taxonomy" id="72026"/>
    <lineage>
        <taxon>Bacteria</taxon>
        <taxon>Bacillati</taxon>
        <taxon>Bacillota</taxon>
        <taxon>Tissierellia</taxon>
        <taxon>Tissierellales</taxon>
        <taxon>Peptoniphilaceae</taxon>
        <taxon>Helcococcus</taxon>
    </lineage>
</organism>
<accession>A0A4R9C395</accession>
<dbReference type="InterPro" id="IPR036388">
    <property type="entry name" value="WH-like_DNA-bd_sf"/>
</dbReference>
<dbReference type="EMBL" id="SCFR01000001">
    <property type="protein sequence ID" value="TFF67710.1"/>
    <property type="molecule type" value="Genomic_DNA"/>
</dbReference>
<proteinExistence type="predicted"/>
<dbReference type="Gene3D" id="1.20.120.530">
    <property type="entry name" value="GntR ligand-binding domain-like"/>
    <property type="match status" value="1"/>
</dbReference>
<dbReference type="SMART" id="SM00345">
    <property type="entry name" value="HTH_GNTR"/>
    <property type="match status" value="1"/>
</dbReference>
<name>A0A4R9C395_9FIRM</name>
<comment type="caution">
    <text evidence="5">The sequence shown here is derived from an EMBL/GenBank/DDBJ whole genome shotgun (WGS) entry which is preliminary data.</text>
</comment>
<feature type="domain" description="HTH gntR-type" evidence="4">
    <location>
        <begin position="18"/>
        <end position="85"/>
    </location>
</feature>
<evidence type="ECO:0000313" key="5">
    <source>
        <dbReference type="EMBL" id="TFF67710.1"/>
    </source>
</evidence>
<dbReference type="InterPro" id="IPR008920">
    <property type="entry name" value="TF_FadR/GntR_C"/>
</dbReference>
<dbReference type="Gene3D" id="1.10.10.10">
    <property type="entry name" value="Winged helix-like DNA-binding domain superfamily/Winged helix DNA-binding domain"/>
    <property type="match status" value="1"/>
</dbReference>
<dbReference type="InterPro" id="IPR000524">
    <property type="entry name" value="Tscrpt_reg_HTH_GntR"/>
</dbReference>
<dbReference type="InterPro" id="IPR011711">
    <property type="entry name" value="GntR_C"/>
</dbReference>